<accession>R4UM20</accession>
<evidence type="ECO:0000256" key="1">
    <source>
        <dbReference type="ARBA" id="ARBA00004211"/>
    </source>
</evidence>
<feature type="transmembrane region" description="Helical" evidence="8">
    <location>
        <begin position="186"/>
        <end position="210"/>
    </location>
</feature>
<evidence type="ECO:0000256" key="3">
    <source>
        <dbReference type="ARBA" id="ARBA00022692"/>
    </source>
</evidence>
<keyword evidence="6 8" id="KW-0472">Membrane</keyword>
<dbReference type="GO" id="GO:0012507">
    <property type="term" value="C:ER to Golgi transport vesicle membrane"/>
    <property type="evidence" value="ECO:0007669"/>
    <property type="project" value="TreeGrafter"/>
</dbReference>
<evidence type="ECO:0000256" key="7">
    <source>
        <dbReference type="SAM" id="Coils"/>
    </source>
</evidence>
<evidence type="ECO:0000256" key="8">
    <source>
        <dbReference type="SAM" id="Phobius"/>
    </source>
</evidence>
<evidence type="ECO:0000313" key="9">
    <source>
        <dbReference type="EMBL" id="AGM32140.1"/>
    </source>
</evidence>
<keyword evidence="2" id="KW-0813">Transport</keyword>
<dbReference type="GO" id="GO:0006906">
    <property type="term" value="P:vesicle fusion"/>
    <property type="evidence" value="ECO:0007669"/>
    <property type="project" value="TreeGrafter"/>
</dbReference>
<dbReference type="AlphaFoldDB" id="R4UM20"/>
<dbReference type="GO" id="GO:0000149">
    <property type="term" value="F:SNARE binding"/>
    <property type="evidence" value="ECO:0007669"/>
    <property type="project" value="TreeGrafter"/>
</dbReference>
<dbReference type="PANTHER" id="PTHR21230">
    <property type="entry name" value="VESICLE TRANSPORT V-SNARE PROTEIN VTI1-RELATED"/>
    <property type="match status" value="1"/>
</dbReference>
<evidence type="ECO:0000256" key="2">
    <source>
        <dbReference type="ARBA" id="ARBA00022448"/>
    </source>
</evidence>
<dbReference type="GO" id="GO:0031902">
    <property type="term" value="C:late endosome membrane"/>
    <property type="evidence" value="ECO:0007669"/>
    <property type="project" value="TreeGrafter"/>
</dbReference>
<name>R4UM20_COPFO</name>
<reference evidence="9" key="1">
    <citation type="submission" date="2013-02" db="EMBL/GenBank/DDBJ databases">
        <title>Immune-Related transcriptome of Coptotermes formosanus Shiraki workers: the defense mechanism.</title>
        <authorList>
            <person name="Hussain A."/>
            <person name="Li Y.F."/>
            <person name="Wen S.Y."/>
        </authorList>
    </citation>
    <scope>NUCLEOTIDE SEQUENCE</scope>
</reference>
<keyword evidence="5 8" id="KW-1133">Transmembrane helix</keyword>
<dbReference type="GO" id="GO:0005484">
    <property type="term" value="F:SNAP receptor activity"/>
    <property type="evidence" value="ECO:0007669"/>
    <property type="project" value="TreeGrafter"/>
</dbReference>
<proteinExistence type="evidence at transcript level"/>
<keyword evidence="4" id="KW-0653">Protein transport</keyword>
<dbReference type="GO" id="GO:0015031">
    <property type="term" value="P:protein transport"/>
    <property type="evidence" value="ECO:0007669"/>
    <property type="project" value="UniProtKB-KW"/>
</dbReference>
<evidence type="ECO:0000256" key="4">
    <source>
        <dbReference type="ARBA" id="ARBA00022927"/>
    </source>
</evidence>
<evidence type="ECO:0000256" key="6">
    <source>
        <dbReference type="ARBA" id="ARBA00023136"/>
    </source>
</evidence>
<sequence length="215" mass="23537">MSQRFDALTAQVQGRLDGLATIQRDFGTMDLDTKRQSVARAKRDLQSIHASLQEMERLIQLMPKRDQGFFQTDMNQTSASAKDLDQAVAKLEADLAQAEQENRDNIAKGGLDGALVESNRQAAGQVMDLVNAGLRITRDTAATQNRVMNTLADDRALLGHIASNVGQIQDEADSAMGKAKRMMGRVFFNGCMGWIIAIVLILIAALIFVVQSKCI</sequence>
<protein>
    <recommendedName>
        <fullName evidence="10">t-SNARE coiled-coil homology domain-containing protein</fullName>
    </recommendedName>
</protein>
<dbReference type="EMBL" id="KC632326">
    <property type="protein sequence ID" value="AGM32140.1"/>
    <property type="molecule type" value="mRNA"/>
</dbReference>
<dbReference type="GO" id="GO:0005794">
    <property type="term" value="C:Golgi apparatus"/>
    <property type="evidence" value="ECO:0007669"/>
    <property type="project" value="TreeGrafter"/>
</dbReference>
<dbReference type="GO" id="GO:0031201">
    <property type="term" value="C:SNARE complex"/>
    <property type="evidence" value="ECO:0007669"/>
    <property type="project" value="TreeGrafter"/>
</dbReference>
<evidence type="ECO:0008006" key="10">
    <source>
        <dbReference type="Google" id="ProtNLM"/>
    </source>
</evidence>
<dbReference type="GO" id="GO:0005789">
    <property type="term" value="C:endoplasmic reticulum membrane"/>
    <property type="evidence" value="ECO:0007669"/>
    <property type="project" value="TreeGrafter"/>
</dbReference>
<keyword evidence="7" id="KW-0175">Coiled coil</keyword>
<organism evidence="9">
    <name type="scientific">Coptotermes formosanus</name>
    <name type="common">Formosan subterranean termite</name>
    <dbReference type="NCBI Taxonomy" id="36987"/>
    <lineage>
        <taxon>Eukaryota</taxon>
        <taxon>Metazoa</taxon>
        <taxon>Ecdysozoa</taxon>
        <taxon>Arthropoda</taxon>
        <taxon>Hexapoda</taxon>
        <taxon>Insecta</taxon>
        <taxon>Pterygota</taxon>
        <taxon>Neoptera</taxon>
        <taxon>Polyneoptera</taxon>
        <taxon>Dictyoptera</taxon>
        <taxon>Blattodea</taxon>
        <taxon>Blattoidea</taxon>
        <taxon>Termitoidae</taxon>
        <taxon>Rhinotermitidae</taxon>
        <taxon>Coptotermes</taxon>
    </lineage>
</organism>
<dbReference type="PANTHER" id="PTHR21230:SF95">
    <property type="entry name" value="T-SNARE COILED-COIL HOMOLOGY DOMAIN-CONTAINING PROTEIN"/>
    <property type="match status" value="1"/>
</dbReference>
<keyword evidence="3 8" id="KW-0812">Transmembrane</keyword>
<feature type="coiled-coil region" evidence="7">
    <location>
        <begin position="38"/>
        <end position="108"/>
    </location>
</feature>
<evidence type="ECO:0000256" key="5">
    <source>
        <dbReference type="ARBA" id="ARBA00022989"/>
    </source>
</evidence>
<comment type="subcellular location">
    <subcellularLocation>
        <location evidence="1">Membrane</location>
        <topology evidence="1">Single-pass type IV membrane protein</topology>
    </subcellularLocation>
</comment>